<dbReference type="AlphaFoldDB" id="A0A8J3USU5"/>
<proteinExistence type="predicted"/>
<dbReference type="Proteomes" id="UP000644610">
    <property type="component" value="Unassembled WGS sequence"/>
</dbReference>
<dbReference type="EMBL" id="BOOQ01000048">
    <property type="protein sequence ID" value="GII50021.1"/>
    <property type="molecule type" value="Genomic_DNA"/>
</dbReference>
<keyword evidence="3" id="KW-1185">Reference proteome</keyword>
<organism evidence="2 3">
    <name type="scientific">Planotetraspora silvatica</name>
    <dbReference type="NCBI Taxonomy" id="234614"/>
    <lineage>
        <taxon>Bacteria</taxon>
        <taxon>Bacillati</taxon>
        <taxon>Actinomycetota</taxon>
        <taxon>Actinomycetes</taxon>
        <taxon>Streptosporangiales</taxon>
        <taxon>Streptosporangiaceae</taxon>
        <taxon>Planotetraspora</taxon>
    </lineage>
</organism>
<protein>
    <submittedName>
        <fullName evidence="2">Uncharacterized protein</fullName>
    </submittedName>
</protein>
<gene>
    <name evidence="2" type="ORF">Psi02_64450</name>
</gene>
<accession>A0A8J3USU5</accession>
<evidence type="ECO:0000313" key="2">
    <source>
        <dbReference type="EMBL" id="GII50021.1"/>
    </source>
</evidence>
<name>A0A8J3USU5_9ACTN</name>
<evidence type="ECO:0000256" key="1">
    <source>
        <dbReference type="SAM" id="MobiDB-lite"/>
    </source>
</evidence>
<evidence type="ECO:0000313" key="3">
    <source>
        <dbReference type="Proteomes" id="UP000644610"/>
    </source>
</evidence>
<feature type="region of interest" description="Disordered" evidence="1">
    <location>
        <begin position="1"/>
        <end position="49"/>
    </location>
</feature>
<sequence length="67" mass="7393">MEVREEQKPEQQNNDFNEHGGAPTNASDKRGRSGTLDLARKSAGDNLAPPVSTIRRWAHVVTIADHD</sequence>
<reference evidence="2" key="1">
    <citation type="submission" date="2021-01" db="EMBL/GenBank/DDBJ databases">
        <title>Whole genome shotgun sequence of Planotetraspora silvatica NBRC 100141.</title>
        <authorList>
            <person name="Komaki H."/>
            <person name="Tamura T."/>
        </authorList>
    </citation>
    <scope>NUCLEOTIDE SEQUENCE</scope>
    <source>
        <strain evidence="2">NBRC 100141</strain>
    </source>
</reference>
<comment type="caution">
    <text evidence="2">The sequence shown here is derived from an EMBL/GenBank/DDBJ whole genome shotgun (WGS) entry which is preliminary data.</text>
</comment>